<comment type="caution">
    <text evidence="1">The sequence shown here is derived from an EMBL/GenBank/DDBJ whole genome shotgun (WGS) entry which is preliminary data.</text>
</comment>
<sequence>MIAIKEKNVITIEFEGHDTLESPMLYQYDKGQKIKFLDVPDGAEVQFSNWATEMTKNKIVVNGQVEIPDFFVQQGNEIVLYIQYIDSNSETTMKKLIIPVEPRARPGEVVSTDDEPSFRQQIENIMEETKEIAKSVREDAENGKFNGSNYVLTEQDKEDIAKKIEGSGSVYITEI</sequence>
<evidence type="ECO:0000313" key="2">
    <source>
        <dbReference type="Proteomes" id="UP000284779"/>
    </source>
</evidence>
<name>A0A413RCU6_9FIRM</name>
<organism evidence="1 2">
    <name type="scientific">Eubacterium ventriosum</name>
    <dbReference type="NCBI Taxonomy" id="39496"/>
    <lineage>
        <taxon>Bacteria</taxon>
        <taxon>Bacillati</taxon>
        <taxon>Bacillota</taxon>
        <taxon>Clostridia</taxon>
        <taxon>Eubacteriales</taxon>
        <taxon>Eubacteriaceae</taxon>
        <taxon>Eubacterium</taxon>
    </lineage>
</organism>
<reference evidence="1 2" key="1">
    <citation type="submission" date="2018-08" db="EMBL/GenBank/DDBJ databases">
        <title>A genome reference for cultivated species of the human gut microbiota.</title>
        <authorList>
            <person name="Zou Y."/>
            <person name="Xue W."/>
            <person name="Luo G."/>
        </authorList>
    </citation>
    <scope>NUCLEOTIDE SEQUENCE [LARGE SCALE GENOMIC DNA]</scope>
    <source>
        <strain evidence="1 2">AM44-11BH</strain>
    </source>
</reference>
<accession>A0A413RCU6</accession>
<dbReference type="RefSeq" id="WP_117969160.1">
    <property type="nucleotide sequence ID" value="NZ_CATWJF010000046.1"/>
</dbReference>
<keyword evidence="2" id="KW-1185">Reference proteome</keyword>
<protein>
    <submittedName>
        <fullName evidence="1">Uncharacterized protein</fullName>
    </submittedName>
</protein>
<dbReference type="AlphaFoldDB" id="A0A413RCU6"/>
<gene>
    <name evidence="1" type="ORF">DW944_00020</name>
</gene>
<proteinExistence type="predicted"/>
<dbReference type="Proteomes" id="UP000284779">
    <property type="component" value="Unassembled WGS sequence"/>
</dbReference>
<dbReference type="EMBL" id="QSFD01000001">
    <property type="protein sequence ID" value="RHA20593.1"/>
    <property type="molecule type" value="Genomic_DNA"/>
</dbReference>
<evidence type="ECO:0000313" key="1">
    <source>
        <dbReference type="EMBL" id="RHA20593.1"/>
    </source>
</evidence>